<reference evidence="1" key="2">
    <citation type="submission" date="2020-11" db="EMBL/GenBank/DDBJ databases">
        <authorList>
            <person name="McCartney M.A."/>
            <person name="Auch B."/>
            <person name="Kono T."/>
            <person name="Mallez S."/>
            <person name="Becker A."/>
            <person name="Gohl D.M."/>
            <person name="Silverstein K.A.T."/>
            <person name="Koren S."/>
            <person name="Bechman K.B."/>
            <person name="Herman A."/>
            <person name="Abrahante J.E."/>
            <person name="Garbe J."/>
        </authorList>
    </citation>
    <scope>NUCLEOTIDE SEQUENCE</scope>
    <source>
        <strain evidence="1">Duluth1</strain>
        <tissue evidence="1">Whole animal</tissue>
    </source>
</reference>
<reference evidence="1" key="1">
    <citation type="journal article" date="2019" name="bioRxiv">
        <title>The Genome of the Zebra Mussel, Dreissena polymorpha: A Resource for Invasive Species Research.</title>
        <authorList>
            <person name="McCartney M.A."/>
            <person name="Auch B."/>
            <person name="Kono T."/>
            <person name="Mallez S."/>
            <person name="Zhang Y."/>
            <person name="Obille A."/>
            <person name="Becker A."/>
            <person name="Abrahante J.E."/>
            <person name="Garbe J."/>
            <person name="Badalamenti J.P."/>
            <person name="Herman A."/>
            <person name="Mangelson H."/>
            <person name="Liachko I."/>
            <person name="Sullivan S."/>
            <person name="Sone E.D."/>
            <person name="Koren S."/>
            <person name="Silverstein K.A.T."/>
            <person name="Beckman K.B."/>
            <person name="Gohl D.M."/>
        </authorList>
    </citation>
    <scope>NUCLEOTIDE SEQUENCE</scope>
    <source>
        <strain evidence="1">Duluth1</strain>
        <tissue evidence="1">Whole animal</tissue>
    </source>
</reference>
<organism evidence="1 2">
    <name type="scientific">Dreissena polymorpha</name>
    <name type="common">Zebra mussel</name>
    <name type="synonym">Mytilus polymorpha</name>
    <dbReference type="NCBI Taxonomy" id="45954"/>
    <lineage>
        <taxon>Eukaryota</taxon>
        <taxon>Metazoa</taxon>
        <taxon>Spiralia</taxon>
        <taxon>Lophotrochozoa</taxon>
        <taxon>Mollusca</taxon>
        <taxon>Bivalvia</taxon>
        <taxon>Autobranchia</taxon>
        <taxon>Heteroconchia</taxon>
        <taxon>Euheterodonta</taxon>
        <taxon>Imparidentia</taxon>
        <taxon>Neoheterodontei</taxon>
        <taxon>Myida</taxon>
        <taxon>Dreissenoidea</taxon>
        <taxon>Dreissenidae</taxon>
        <taxon>Dreissena</taxon>
    </lineage>
</organism>
<comment type="caution">
    <text evidence="1">The sequence shown here is derived from an EMBL/GenBank/DDBJ whole genome shotgun (WGS) entry which is preliminary data.</text>
</comment>
<accession>A0A9D4L3A1</accession>
<protein>
    <submittedName>
        <fullName evidence="1">Uncharacterized protein</fullName>
    </submittedName>
</protein>
<evidence type="ECO:0000313" key="1">
    <source>
        <dbReference type="EMBL" id="KAH3850563.1"/>
    </source>
</evidence>
<evidence type="ECO:0000313" key="2">
    <source>
        <dbReference type="Proteomes" id="UP000828390"/>
    </source>
</evidence>
<dbReference type="EMBL" id="JAIWYP010000003">
    <property type="protein sequence ID" value="KAH3850563.1"/>
    <property type="molecule type" value="Genomic_DNA"/>
</dbReference>
<keyword evidence="2" id="KW-1185">Reference proteome</keyword>
<proteinExistence type="predicted"/>
<sequence length="65" mass="7256">MYGTRHAKLKLKLYGQHNSRPACELTQSSTVPSKFTQGFVVSLTNRVALGQTAQAGLELHWTHME</sequence>
<dbReference type="AlphaFoldDB" id="A0A9D4L3A1"/>
<name>A0A9D4L3A1_DREPO</name>
<gene>
    <name evidence="1" type="ORF">DPMN_092980</name>
</gene>
<dbReference type="Proteomes" id="UP000828390">
    <property type="component" value="Unassembled WGS sequence"/>
</dbReference>